<organism evidence="3 4">
    <name type="scientific">Trichomalopsis sarcophagae</name>
    <dbReference type="NCBI Taxonomy" id="543379"/>
    <lineage>
        <taxon>Eukaryota</taxon>
        <taxon>Metazoa</taxon>
        <taxon>Ecdysozoa</taxon>
        <taxon>Arthropoda</taxon>
        <taxon>Hexapoda</taxon>
        <taxon>Insecta</taxon>
        <taxon>Pterygota</taxon>
        <taxon>Neoptera</taxon>
        <taxon>Endopterygota</taxon>
        <taxon>Hymenoptera</taxon>
        <taxon>Apocrita</taxon>
        <taxon>Proctotrupomorpha</taxon>
        <taxon>Chalcidoidea</taxon>
        <taxon>Pteromalidae</taxon>
        <taxon>Pteromalinae</taxon>
        <taxon>Trichomalopsis</taxon>
    </lineage>
</organism>
<dbReference type="Gene3D" id="3.40.50.300">
    <property type="entry name" value="P-loop containing nucleotide triphosphate hydrolases"/>
    <property type="match status" value="1"/>
</dbReference>
<dbReference type="GO" id="GO:0005524">
    <property type="term" value="F:ATP binding"/>
    <property type="evidence" value="ECO:0007669"/>
    <property type="project" value="InterPro"/>
</dbReference>
<dbReference type="GO" id="GO:0005737">
    <property type="term" value="C:cytoplasm"/>
    <property type="evidence" value="ECO:0007669"/>
    <property type="project" value="UniProtKB-ARBA"/>
</dbReference>
<accession>A0A232FBV1</accession>
<dbReference type="CDD" id="cd00009">
    <property type="entry name" value="AAA"/>
    <property type="match status" value="1"/>
</dbReference>
<dbReference type="GO" id="GO:0012505">
    <property type="term" value="C:endomembrane system"/>
    <property type="evidence" value="ECO:0007669"/>
    <property type="project" value="UniProtKB-ARBA"/>
</dbReference>
<gene>
    <name evidence="3" type="ORF">TSAR_007588</name>
</gene>
<dbReference type="Proteomes" id="UP000215335">
    <property type="component" value="Unassembled WGS sequence"/>
</dbReference>
<dbReference type="GO" id="GO:0071218">
    <property type="term" value="P:cellular response to misfolded protein"/>
    <property type="evidence" value="ECO:0007669"/>
    <property type="project" value="TreeGrafter"/>
</dbReference>
<dbReference type="OrthoDB" id="19623at2759"/>
<feature type="domain" description="AAA+ ATPase" evidence="2">
    <location>
        <begin position="127"/>
        <end position="260"/>
    </location>
</feature>
<dbReference type="PANTHER" id="PTHR10760">
    <property type="entry name" value="TORSIN"/>
    <property type="match status" value="1"/>
</dbReference>
<proteinExistence type="inferred from homology"/>
<evidence type="ECO:0000313" key="4">
    <source>
        <dbReference type="Proteomes" id="UP000215335"/>
    </source>
</evidence>
<keyword evidence="4" id="KW-1185">Reference proteome</keyword>
<dbReference type="Pfam" id="PF21376">
    <property type="entry name" value="TOR1A_C"/>
    <property type="match status" value="1"/>
</dbReference>
<dbReference type="SUPFAM" id="SSF52540">
    <property type="entry name" value="P-loop containing nucleoside triphosphate hydrolases"/>
    <property type="match status" value="1"/>
</dbReference>
<dbReference type="SMART" id="SM00382">
    <property type="entry name" value="AAA"/>
    <property type="match status" value="1"/>
</dbReference>
<evidence type="ECO:0000313" key="3">
    <source>
        <dbReference type="EMBL" id="OXU27929.1"/>
    </source>
</evidence>
<dbReference type="PANTHER" id="PTHR10760:SF2">
    <property type="entry name" value="LD13476P-RELATED"/>
    <property type="match status" value="1"/>
</dbReference>
<name>A0A232FBV1_9HYME</name>
<dbReference type="InterPro" id="IPR003593">
    <property type="entry name" value="AAA+_ATPase"/>
</dbReference>
<dbReference type="EMBL" id="NNAY01000510">
    <property type="protein sequence ID" value="OXU27929.1"/>
    <property type="molecule type" value="Genomic_DNA"/>
</dbReference>
<dbReference type="InterPro" id="IPR027417">
    <property type="entry name" value="P-loop_NTPase"/>
</dbReference>
<dbReference type="AlphaFoldDB" id="A0A232FBV1"/>
<comment type="similarity">
    <text evidence="1">Belongs to the ClpA/ClpB family. Torsin subfamily.</text>
</comment>
<dbReference type="STRING" id="543379.A0A232FBV1"/>
<dbReference type="Pfam" id="PF06309">
    <property type="entry name" value="Torsin"/>
    <property type="match status" value="1"/>
</dbReference>
<evidence type="ECO:0000259" key="2">
    <source>
        <dbReference type="SMART" id="SM00382"/>
    </source>
</evidence>
<reference evidence="3 4" key="1">
    <citation type="journal article" date="2017" name="Curr. Biol.">
        <title>The Evolution of Venom by Co-option of Single-Copy Genes.</title>
        <authorList>
            <person name="Martinson E.O."/>
            <person name="Mrinalini"/>
            <person name="Kelkar Y.D."/>
            <person name="Chang C.H."/>
            <person name="Werren J.H."/>
        </authorList>
    </citation>
    <scope>NUCLEOTIDE SEQUENCE [LARGE SCALE GENOMIC DNA]</scope>
    <source>
        <strain evidence="3 4">Alberta</strain>
        <tissue evidence="3">Whole body</tissue>
    </source>
</reference>
<comment type="caution">
    <text evidence="3">The sequence shown here is derived from an EMBL/GenBank/DDBJ whole genome shotgun (WGS) entry which is preliminary data.</text>
</comment>
<evidence type="ECO:0000256" key="1">
    <source>
        <dbReference type="ARBA" id="ARBA00006235"/>
    </source>
</evidence>
<dbReference type="InterPro" id="IPR049337">
    <property type="entry name" value="TOR1A_C"/>
</dbReference>
<protein>
    <recommendedName>
        <fullName evidence="2">AAA+ ATPase domain-containing protein</fullName>
    </recommendedName>
</protein>
<dbReference type="InterPro" id="IPR010448">
    <property type="entry name" value="Torsin"/>
</dbReference>
<sequence length="369" mass="41871">MLQDVLDYNTKCGYSLVRICNGKNPMHITPAKGHSVLQKLLVLFIVLSSYMHLASPLIFESLVIGGGAAVAYYMRCKMYECCDDDTIPRSTNRLLHDMKFKLYGQQIAKDLVFSAIHSHVFHSNPRKPLVLSFHGLPGSGKNYVVSMIANALYKKGEKSSHYHFFNGRSDFPNDHKVALYRFELDQKIKNALSACPRSMFVFDEVDKMPAGVLDTLVPFLDYTSWNNNEKSKAIFIFLSNTGSDQIVNRMLHLWINGKSRNDVTIRDFESLIELGAFNEKGGLYKSGTIESKLIDHHVPFLPMEEEHVRQCIIDAFKHWGTGNPSDDLIKEVLKHVTYGPPPHNLYSTSGCKKLDHKVSFVLFGKEFDD</sequence>
<dbReference type="GO" id="GO:0016887">
    <property type="term" value="F:ATP hydrolysis activity"/>
    <property type="evidence" value="ECO:0007669"/>
    <property type="project" value="InterPro"/>
</dbReference>